<dbReference type="AlphaFoldDB" id="A0A2Z3H8T3"/>
<keyword evidence="7" id="KW-1185">Reference proteome</keyword>
<keyword evidence="2" id="KW-0819">tRNA processing</keyword>
<feature type="domain" description="Archease" evidence="5">
    <location>
        <begin position="3"/>
        <end position="136"/>
    </location>
</feature>
<dbReference type="EMBL" id="CP025958">
    <property type="protein sequence ID" value="AWM37470.1"/>
    <property type="molecule type" value="Genomic_DNA"/>
</dbReference>
<dbReference type="InterPro" id="IPR002804">
    <property type="entry name" value="Archease"/>
</dbReference>
<proteinExistence type="inferred from homology"/>
<comment type="similarity">
    <text evidence="1">Belongs to the archease family.</text>
</comment>
<name>A0A2Z3H8T3_9BACT</name>
<evidence type="ECO:0000256" key="2">
    <source>
        <dbReference type="ARBA" id="ARBA00022694"/>
    </source>
</evidence>
<dbReference type="Pfam" id="PF01951">
    <property type="entry name" value="Archease"/>
    <property type="match status" value="1"/>
</dbReference>
<dbReference type="Gene3D" id="3.55.10.10">
    <property type="entry name" value="Archease domain"/>
    <property type="match status" value="1"/>
</dbReference>
<dbReference type="RefSeq" id="WP_010040180.1">
    <property type="nucleotide sequence ID" value="NZ_CP025958.1"/>
</dbReference>
<dbReference type="OrthoDB" id="164090at2"/>
<dbReference type="GO" id="GO:0008033">
    <property type="term" value="P:tRNA processing"/>
    <property type="evidence" value="ECO:0007669"/>
    <property type="project" value="UniProtKB-KW"/>
</dbReference>
<dbReference type="InterPro" id="IPR023572">
    <property type="entry name" value="Archease_dom"/>
</dbReference>
<dbReference type="PANTHER" id="PTHR12682">
    <property type="entry name" value="ARCHEASE"/>
    <property type="match status" value="1"/>
</dbReference>
<evidence type="ECO:0000256" key="4">
    <source>
        <dbReference type="ARBA" id="ARBA00022837"/>
    </source>
</evidence>
<sequence length="136" mass="15212">MHELFEHTADLGLRATAPTLPLLFAEMAKCLLSAMVEEPDGVRPAQNVQLELTGSDREFLLFDWLKELLLRFETDHMLFAAFDVIVTADGLTATATGEPYNPERHTLAHEVKAITYHELKVAEHDGGWLAEVIVDI</sequence>
<evidence type="ECO:0000256" key="3">
    <source>
        <dbReference type="ARBA" id="ARBA00022723"/>
    </source>
</evidence>
<accession>A0A2Z3H8T3</accession>
<protein>
    <submittedName>
        <fullName evidence="6">Archease</fullName>
    </submittedName>
</protein>
<evidence type="ECO:0000256" key="1">
    <source>
        <dbReference type="ARBA" id="ARBA00007963"/>
    </source>
</evidence>
<dbReference type="SUPFAM" id="SSF69819">
    <property type="entry name" value="MTH1598-like"/>
    <property type="match status" value="1"/>
</dbReference>
<dbReference type="InterPro" id="IPR036820">
    <property type="entry name" value="Archease_dom_sf"/>
</dbReference>
<organism evidence="6 7">
    <name type="scientific">Gemmata obscuriglobus</name>
    <dbReference type="NCBI Taxonomy" id="114"/>
    <lineage>
        <taxon>Bacteria</taxon>
        <taxon>Pseudomonadati</taxon>
        <taxon>Planctomycetota</taxon>
        <taxon>Planctomycetia</taxon>
        <taxon>Gemmatales</taxon>
        <taxon>Gemmataceae</taxon>
        <taxon>Gemmata</taxon>
    </lineage>
</organism>
<keyword evidence="3" id="KW-0479">Metal-binding</keyword>
<dbReference type="Proteomes" id="UP000245802">
    <property type="component" value="Chromosome"/>
</dbReference>
<evidence type="ECO:0000313" key="6">
    <source>
        <dbReference type="EMBL" id="AWM37470.1"/>
    </source>
</evidence>
<gene>
    <name evidence="6" type="ORF">C1280_10885</name>
</gene>
<evidence type="ECO:0000313" key="7">
    <source>
        <dbReference type="Proteomes" id="UP000245802"/>
    </source>
</evidence>
<dbReference type="KEGG" id="gog:C1280_10885"/>
<reference evidence="6 7" key="1">
    <citation type="submission" date="2018-01" db="EMBL/GenBank/DDBJ databases">
        <title>G. obscuriglobus.</title>
        <authorList>
            <person name="Franke J."/>
            <person name="Blomberg W."/>
            <person name="Selmecki A."/>
        </authorList>
    </citation>
    <scope>NUCLEOTIDE SEQUENCE [LARGE SCALE GENOMIC DNA]</scope>
    <source>
        <strain evidence="6 7">DSM 5831</strain>
    </source>
</reference>
<dbReference type="GO" id="GO:0046872">
    <property type="term" value="F:metal ion binding"/>
    <property type="evidence" value="ECO:0007669"/>
    <property type="project" value="UniProtKB-KW"/>
</dbReference>
<dbReference type="PANTHER" id="PTHR12682:SF11">
    <property type="entry name" value="PROTEIN ARCHEASE"/>
    <property type="match status" value="1"/>
</dbReference>
<evidence type="ECO:0000259" key="5">
    <source>
        <dbReference type="Pfam" id="PF01951"/>
    </source>
</evidence>
<keyword evidence="4" id="KW-0106">Calcium</keyword>